<comment type="caution">
    <text evidence="1">The sequence shown here is derived from an EMBL/GenBank/DDBJ whole genome shotgun (WGS) entry which is preliminary data.</text>
</comment>
<dbReference type="EMBL" id="JAAQTO010000018">
    <property type="protein sequence ID" value="NIC05357.1"/>
    <property type="molecule type" value="Genomic_DNA"/>
</dbReference>
<name>A0ABX0PT32_9GAMM</name>
<sequence>MPAKTSLDPEQRVLYGDNLQAPPGYIFDAAVATTFSLDFETALAAPVSLALFAAENRDEILRHPLALLEGAERIAGRLAIFTDAGRILASSAPHSRLCSLLERTIIEVTAPQGGAFHPKMWALRFTPVQPNEPPRLRVLVLSRNLTCDRSWDIALTLDGAISRRPRRGNRPLAQFIRQLPDSACAAVDEDTRALIEQLSEDIRRAEWSIPEPFDSVSFAVNGLGGKPWQPDRCARLGVISPFCDDAALDLLASLPHREPPRLISRSDQLAALSPDTLAQFAQAAVLDEMATTEDGEEAEAETETLQGLHAKAFIAESGRDTSITVGSGNATRPALLSGRNVELFATLTGRRSRVGSVEQIMGPQGFGRLTREFRPGELAAPDPERRAVEARLEEARRSLCRSELTLHCQPAETGDTADSLWSVRLVPTEPLPLESMSALAVWPITRGEGHRREALEALCAGRPVDLGAMPLIDLTRFMAFRLMDAATDSSVLFSTGFDLAGLPAERHGAIMRWVIDSKETFLRYLQLLLAELGEPFAAALAAQTDKGAGGWRAAADDMPLLEEMVRALCRGGEQLQAIERLISRLDSAEAGGPNPIPPDFRTLWETFRVALKAKESTDAS</sequence>
<dbReference type="InterPro" id="IPR059166">
    <property type="entry name" value="PLD-like_cat"/>
</dbReference>
<accession>A0ABX0PT32</accession>
<protein>
    <submittedName>
        <fullName evidence="1">Uncharacterized protein</fullName>
    </submittedName>
</protein>
<dbReference type="RefSeq" id="WP_167112846.1">
    <property type="nucleotide sequence ID" value="NZ_JAAQTO010000018.1"/>
</dbReference>
<evidence type="ECO:0000313" key="2">
    <source>
        <dbReference type="Proteomes" id="UP001318321"/>
    </source>
</evidence>
<keyword evidence="2" id="KW-1185">Reference proteome</keyword>
<reference evidence="1 2" key="1">
    <citation type="submission" date="2020-03" db="EMBL/GenBank/DDBJ databases">
        <title>Identification of Halomonas strains.</title>
        <authorList>
            <person name="Xiao Z."/>
            <person name="Dong F."/>
            <person name="Wang Z."/>
            <person name="Zhao J.-Y."/>
        </authorList>
    </citation>
    <scope>NUCLEOTIDE SEQUENCE [LARGE SCALE GENOMIC DNA]</scope>
    <source>
        <strain evidence="1 2">DX6</strain>
    </source>
</reference>
<dbReference type="Proteomes" id="UP001318321">
    <property type="component" value="Unassembled WGS sequence"/>
</dbReference>
<dbReference type="Gene3D" id="3.30.870.10">
    <property type="entry name" value="Endonuclease Chain A"/>
    <property type="match status" value="1"/>
</dbReference>
<dbReference type="CDD" id="cd09176">
    <property type="entry name" value="PLDc_unchar6"/>
    <property type="match status" value="1"/>
</dbReference>
<proteinExistence type="predicted"/>
<organism evidence="1 2">
    <name type="scientific">Billgrantia bachuensis</name>
    <dbReference type="NCBI Taxonomy" id="2717286"/>
    <lineage>
        <taxon>Bacteria</taxon>
        <taxon>Pseudomonadati</taxon>
        <taxon>Pseudomonadota</taxon>
        <taxon>Gammaproteobacteria</taxon>
        <taxon>Oceanospirillales</taxon>
        <taxon>Halomonadaceae</taxon>
        <taxon>Billgrantia</taxon>
    </lineage>
</organism>
<gene>
    <name evidence="1" type="ORF">HBJ55_07965</name>
</gene>
<evidence type="ECO:0000313" key="1">
    <source>
        <dbReference type="EMBL" id="NIC05357.1"/>
    </source>
</evidence>